<sequence length="278" mass="30922">MAKTRSKRAKPATTKAPPPPESSPPPAPAAEEPETVGFLSLPPEIRNMVYRMVLCHDETIIFYKGGYGFHPAGRAHSGPYGNKPLGAKVLLPRLLYTNSAIHHEAATILYGENKFVVAMSEAVTEDLHFFNRIGDCIKLIRHLTLFRGSPVKAQTRNEVFDKVGEMAKLESLTWCHDLKIKEAAAVKLLLPCVRAVQRRLDEAARGGERRSAVEVLHFAQCTGKEVPFSRPKHVAWGWDEDLEEAIKASVKDQGRVEKDPAEDWGNAVKAELQRLLDD</sequence>
<protein>
    <submittedName>
        <fullName evidence="2">Uncharacterized protein</fullName>
    </submittedName>
</protein>
<dbReference type="InterPro" id="IPR038883">
    <property type="entry name" value="AN11006-like"/>
</dbReference>
<feature type="compositionally biased region" description="Basic residues" evidence="1">
    <location>
        <begin position="1"/>
        <end position="10"/>
    </location>
</feature>
<evidence type="ECO:0000313" key="2">
    <source>
        <dbReference type="EMBL" id="SMQ55312.1"/>
    </source>
</evidence>
<name>A0A1X7S6K8_ZYMT9</name>
<organism evidence="2 3">
    <name type="scientific">Zymoseptoria tritici (strain ST99CH_3D7)</name>
    <dbReference type="NCBI Taxonomy" id="1276538"/>
    <lineage>
        <taxon>Eukaryota</taxon>
        <taxon>Fungi</taxon>
        <taxon>Dikarya</taxon>
        <taxon>Ascomycota</taxon>
        <taxon>Pezizomycotina</taxon>
        <taxon>Dothideomycetes</taxon>
        <taxon>Dothideomycetidae</taxon>
        <taxon>Mycosphaerellales</taxon>
        <taxon>Mycosphaerellaceae</taxon>
        <taxon>Zymoseptoria</taxon>
    </lineage>
</organism>
<dbReference type="AlphaFoldDB" id="A0A1X7S6K8"/>
<feature type="compositionally biased region" description="Pro residues" evidence="1">
    <location>
        <begin position="16"/>
        <end position="28"/>
    </location>
</feature>
<feature type="region of interest" description="Disordered" evidence="1">
    <location>
        <begin position="1"/>
        <end position="36"/>
    </location>
</feature>
<keyword evidence="3" id="KW-1185">Reference proteome</keyword>
<reference evidence="2 3" key="1">
    <citation type="submission" date="2016-06" db="EMBL/GenBank/DDBJ databases">
        <authorList>
            <person name="Kjaerup R.B."/>
            <person name="Dalgaard T.S."/>
            <person name="Juul-Madsen H.R."/>
        </authorList>
    </citation>
    <scope>NUCLEOTIDE SEQUENCE [LARGE SCALE GENOMIC DNA]</scope>
</reference>
<evidence type="ECO:0000256" key="1">
    <source>
        <dbReference type="SAM" id="MobiDB-lite"/>
    </source>
</evidence>
<dbReference type="PANTHER" id="PTHR42085:SF2">
    <property type="entry name" value="F-BOX DOMAIN-CONTAINING PROTEIN"/>
    <property type="match status" value="1"/>
</dbReference>
<accession>A0A1X7S6K8</accession>
<evidence type="ECO:0000313" key="3">
    <source>
        <dbReference type="Proteomes" id="UP000215127"/>
    </source>
</evidence>
<proteinExistence type="predicted"/>
<gene>
    <name evidence="2" type="ORF">ZT3D7_G10467</name>
</gene>
<dbReference type="PANTHER" id="PTHR42085">
    <property type="entry name" value="F-BOX DOMAIN-CONTAINING PROTEIN"/>
    <property type="match status" value="1"/>
</dbReference>
<dbReference type="EMBL" id="LT853702">
    <property type="protein sequence ID" value="SMQ55312.1"/>
    <property type="molecule type" value="Genomic_DNA"/>
</dbReference>
<dbReference type="Proteomes" id="UP000215127">
    <property type="component" value="Chromosome 11"/>
</dbReference>